<evidence type="ECO:0000256" key="2">
    <source>
        <dbReference type="ARBA" id="ARBA00022801"/>
    </source>
</evidence>
<dbReference type="Gene3D" id="3.10.129.10">
    <property type="entry name" value="Hotdog Thioesterase"/>
    <property type="match status" value="1"/>
</dbReference>
<dbReference type="CDD" id="cd03442">
    <property type="entry name" value="BFIT_BACH"/>
    <property type="match status" value="1"/>
</dbReference>
<evidence type="ECO:0000256" key="3">
    <source>
        <dbReference type="PROSITE-ProRule" id="PRU01106"/>
    </source>
</evidence>
<evidence type="ECO:0000256" key="1">
    <source>
        <dbReference type="ARBA" id="ARBA00010458"/>
    </source>
</evidence>
<dbReference type="InterPro" id="IPR040170">
    <property type="entry name" value="Cytosol_ACT"/>
</dbReference>
<dbReference type="Pfam" id="PF03061">
    <property type="entry name" value="4HBT"/>
    <property type="match status" value="1"/>
</dbReference>
<comment type="similarity">
    <text evidence="1">Belongs to the acyl coenzyme A hydrolase family.</text>
</comment>
<keyword evidence="6" id="KW-1185">Reference proteome</keyword>
<dbReference type="EMBL" id="JAPIUZ010000001">
    <property type="protein sequence ID" value="MCX2562537.1"/>
    <property type="molecule type" value="Genomic_DNA"/>
</dbReference>
<accession>A0ABT3QB72</accession>
<evidence type="ECO:0000313" key="5">
    <source>
        <dbReference type="EMBL" id="MCX2562537.1"/>
    </source>
</evidence>
<dbReference type="Proteomes" id="UP001301152">
    <property type="component" value="Unassembled WGS sequence"/>
</dbReference>
<reference evidence="5 6" key="1">
    <citation type="submission" date="2022-11" db="EMBL/GenBank/DDBJ databases">
        <title>Genome sequencing of Acetobacter type strain.</title>
        <authorList>
            <person name="Heo J."/>
            <person name="Lee D."/>
            <person name="Han B.-H."/>
            <person name="Hong S.-B."/>
            <person name="Kwon S.-W."/>
        </authorList>
    </citation>
    <scope>NUCLEOTIDE SEQUENCE [LARGE SCALE GENOMIC DNA]</scope>
    <source>
        <strain evidence="5 6">KACC 21253</strain>
    </source>
</reference>
<dbReference type="InterPro" id="IPR006683">
    <property type="entry name" value="Thioestr_dom"/>
</dbReference>
<evidence type="ECO:0000313" key="6">
    <source>
        <dbReference type="Proteomes" id="UP001301152"/>
    </source>
</evidence>
<dbReference type="PANTHER" id="PTHR11049:SF5">
    <property type="entry name" value="ACYL-COA THIOESTER HYDROLASE YCIA"/>
    <property type="match status" value="1"/>
</dbReference>
<dbReference type="PANTHER" id="PTHR11049">
    <property type="entry name" value="ACYL COENZYME A THIOESTER HYDROLASE"/>
    <property type="match status" value="1"/>
</dbReference>
<proteinExistence type="inferred from homology"/>
<sequence length="137" mass="14609">MSHVAEGAEQVQTAPVGDVTIRVIAMPENTNPAGDIFGGWIISQMDLAAGSVATQRARAKTVTIAMDAVSFHAPVAVGDELTVYTSIGKIGRTSLTINIEAWARPRRDPGLRLVTKGRFVFVAVDENNKPTPVPEQV</sequence>
<dbReference type="InterPro" id="IPR033120">
    <property type="entry name" value="HOTDOG_ACOT"/>
</dbReference>
<dbReference type="PROSITE" id="PS51770">
    <property type="entry name" value="HOTDOG_ACOT"/>
    <property type="match status" value="1"/>
</dbReference>
<protein>
    <submittedName>
        <fullName evidence="5">Acyl-CoA thioesterase</fullName>
    </submittedName>
</protein>
<dbReference type="SUPFAM" id="SSF54637">
    <property type="entry name" value="Thioesterase/thiol ester dehydrase-isomerase"/>
    <property type="match status" value="1"/>
</dbReference>
<name>A0ABT3QB72_9PROT</name>
<keyword evidence="2 3" id="KW-0378">Hydrolase</keyword>
<dbReference type="InterPro" id="IPR029069">
    <property type="entry name" value="HotDog_dom_sf"/>
</dbReference>
<dbReference type="RefSeq" id="WP_086554631.1">
    <property type="nucleotide sequence ID" value="NZ_JAERKX010000001.1"/>
</dbReference>
<organism evidence="5 6">
    <name type="scientific">Acetobacter thailandicus</name>
    <dbReference type="NCBI Taxonomy" id="1502842"/>
    <lineage>
        <taxon>Bacteria</taxon>
        <taxon>Pseudomonadati</taxon>
        <taxon>Pseudomonadota</taxon>
        <taxon>Alphaproteobacteria</taxon>
        <taxon>Acetobacterales</taxon>
        <taxon>Acetobacteraceae</taxon>
        <taxon>Acetobacter</taxon>
    </lineage>
</organism>
<gene>
    <name evidence="5" type="ORF">OQ497_00950</name>
</gene>
<feature type="domain" description="HotDog ACOT-type" evidence="4">
    <location>
        <begin position="15"/>
        <end position="127"/>
    </location>
</feature>
<comment type="caution">
    <text evidence="5">The sequence shown here is derived from an EMBL/GenBank/DDBJ whole genome shotgun (WGS) entry which is preliminary data.</text>
</comment>
<evidence type="ECO:0000259" key="4">
    <source>
        <dbReference type="PROSITE" id="PS51770"/>
    </source>
</evidence>